<dbReference type="AlphaFoldDB" id="A0A6J4SQM9"/>
<proteinExistence type="predicted"/>
<evidence type="ECO:0000259" key="1">
    <source>
        <dbReference type="PROSITE" id="PS51186"/>
    </source>
</evidence>
<dbReference type="InterPro" id="IPR016181">
    <property type="entry name" value="Acyl_CoA_acyltransferase"/>
</dbReference>
<accession>A0A6J4SQM9</accession>
<evidence type="ECO:0000313" key="2">
    <source>
        <dbReference type="EMBL" id="CAA9501910.1"/>
    </source>
</evidence>
<dbReference type="GO" id="GO:1990189">
    <property type="term" value="F:protein N-terminal-serine acetyltransferase activity"/>
    <property type="evidence" value="ECO:0007669"/>
    <property type="project" value="TreeGrafter"/>
</dbReference>
<dbReference type="GO" id="GO:0005737">
    <property type="term" value="C:cytoplasm"/>
    <property type="evidence" value="ECO:0007669"/>
    <property type="project" value="TreeGrafter"/>
</dbReference>
<dbReference type="PANTHER" id="PTHR43441">
    <property type="entry name" value="RIBOSOMAL-PROTEIN-SERINE ACETYLTRANSFERASE"/>
    <property type="match status" value="1"/>
</dbReference>
<dbReference type="SUPFAM" id="SSF55729">
    <property type="entry name" value="Acyl-CoA N-acyltransferases (Nat)"/>
    <property type="match status" value="1"/>
</dbReference>
<organism evidence="2">
    <name type="scientific">uncultured Solirubrobacteraceae bacterium</name>
    <dbReference type="NCBI Taxonomy" id="1162706"/>
    <lineage>
        <taxon>Bacteria</taxon>
        <taxon>Bacillati</taxon>
        <taxon>Actinomycetota</taxon>
        <taxon>Thermoleophilia</taxon>
        <taxon>Solirubrobacterales</taxon>
        <taxon>Solirubrobacteraceae</taxon>
        <taxon>environmental samples</taxon>
    </lineage>
</organism>
<dbReference type="InterPro" id="IPR000182">
    <property type="entry name" value="GNAT_dom"/>
</dbReference>
<reference evidence="2" key="1">
    <citation type="submission" date="2020-02" db="EMBL/GenBank/DDBJ databases">
        <authorList>
            <person name="Meier V. D."/>
        </authorList>
    </citation>
    <scope>NUCLEOTIDE SEQUENCE</scope>
    <source>
        <strain evidence="2">AVDCRST_MAG69</strain>
    </source>
</reference>
<feature type="domain" description="N-acetyltransferase" evidence="1">
    <location>
        <begin position="19"/>
        <end position="183"/>
    </location>
</feature>
<sequence>MPTAPDHERDPLVLEGPTLILRYAAAQDAPRLFELAGDPQVTRWFSWGPYTDPQQPLSYIDSLPGKRERGELLDFLVVHRDDGPIGVTGLSELASRDGRATVGTWFAAPWWGSGANRESKAMLAALAFRSLGVNRLTAWANTRNTRSQAALEGVGFKREGLLRAWHRHGDALHDVFVFGMTRSDWLGSPLSEVPVEITGTPPAAWALA</sequence>
<protein>
    <recommendedName>
        <fullName evidence="1">N-acetyltransferase domain-containing protein</fullName>
    </recommendedName>
</protein>
<dbReference type="Pfam" id="PF13302">
    <property type="entry name" value="Acetyltransf_3"/>
    <property type="match status" value="1"/>
</dbReference>
<dbReference type="PROSITE" id="PS51186">
    <property type="entry name" value="GNAT"/>
    <property type="match status" value="1"/>
</dbReference>
<name>A0A6J4SQM9_9ACTN</name>
<dbReference type="EMBL" id="CADCVP010000205">
    <property type="protein sequence ID" value="CAA9501910.1"/>
    <property type="molecule type" value="Genomic_DNA"/>
</dbReference>
<dbReference type="InterPro" id="IPR051908">
    <property type="entry name" value="Ribosomal_N-acetyltransferase"/>
</dbReference>
<dbReference type="GO" id="GO:0008999">
    <property type="term" value="F:protein-N-terminal-alanine acetyltransferase activity"/>
    <property type="evidence" value="ECO:0007669"/>
    <property type="project" value="TreeGrafter"/>
</dbReference>
<dbReference type="Gene3D" id="3.40.630.30">
    <property type="match status" value="1"/>
</dbReference>
<gene>
    <name evidence="2" type="ORF">AVDCRST_MAG69-1938</name>
</gene>
<dbReference type="PANTHER" id="PTHR43441:SF11">
    <property type="entry name" value="RIBOSOMAL-PROTEIN-SERINE ACETYLTRANSFERASE"/>
    <property type="match status" value="1"/>
</dbReference>